<keyword evidence="8" id="KW-1185">Reference proteome</keyword>
<feature type="chain" id="PRO_5038743896" evidence="6">
    <location>
        <begin position="22"/>
        <end position="420"/>
    </location>
</feature>
<protein>
    <submittedName>
        <fullName evidence="7">Carbohydrate ABC transporter substrate-binding protein</fullName>
    </submittedName>
</protein>
<dbReference type="AlphaFoldDB" id="A0A7M2RGK2"/>
<feature type="signal peptide" evidence="6">
    <location>
        <begin position="1"/>
        <end position="21"/>
    </location>
</feature>
<reference evidence="7 8" key="1">
    <citation type="submission" date="2020-10" db="EMBL/GenBank/DDBJ databases">
        <title>Blautia liquoris sp.nov., isolated from the mud in a fermentation cellar used for the production of Chinese strong-flavoured liquor.</title>
        <authorList>
            <person name="Lu L."/>
        </authorList>
    </citation>
    <scope>NUCLEOTIDE SEQUENCE [LARGE SCALE GENOMIC DNA]</scope>
    <source>
        <strain evidence="7 8">LZLJ-3</strain>
    </source>
</reference>
<name>A0A7M2RGK2_9FIRM</name>
<keyword evidence="5" id="KW-0449">Lipoprotein</keyword>
<keyword evidence="1" id="KW-1003">Cell membrane</keyword>
<dbReference type="PROSITE" id="PS51257">
    <property type="entry name" value="PROKAR_LIPOPROTEIN"/>
    <property type="match status" value="1"/>
</dbReference>
<dbReference type="KEGG" id="bliq:INP51_14615"/>
<accession>A0A7M2RGK2</accession>
<evidence type="ECO:0000313" key="8">
    <source>
        <dbReference type="Proteomes" id="UP000593601"/>
    </source>
</evidence>
<evidence type="ECO:0000256" key="5">
    <source>
        <dbReference type="ARBA" id="ARBA00023288"/>
    </source>
</evidence>
<dbReference type="PANTHER" id="PTHR43649">
    <property type="entry name" value="ARABINOSE-BINDING PROTEIN-RELATED"/>
    <property type="match status" value="1"/>
</dbReference>
<gene>
    <name evidence="7" type="ORF">INP51_14615</name>
</gene>
<dbReference type="InterPro" id="IPR006059">
    <property type="entry name" value="SBP"/>
</dbReference>
<dbReference type="Proteomes" id="UP000593601">
    <property type="component" value="Chromosome"/>
</dbReference>
<evidence type="ECO:0000256" key="6">
    <source>
        <dbReference type="SAM" id="SignalP"/>
    </source>
</evidence>
<evidence type="ECO:0000313" key="7">
    <source>
        <dbReference type="EMBL" id="QOV19161.1"/>
    </source>
</evidence>
<sequence length="420" mass="48169">MKRLRYLYIMTAVIAAAVLGAGGCGTDRSNVKKEGVTLSFMMPQSHYRDFFQNEIRRFEKENPDYHIDVLRIPDNQWIDVTKAKAATGELTDLVRIDRGLMEEIGAKRFVEMTEKEKWYDRVLPEQLDNKKIDGKLYGLPIGGTSSVGLVYNRDIFRKLNLKVPSNLDEFRMACRQIKDGGYTPFYVSDKDSWTTAFGFSTTVSQTMTDDTYQKLVKGQMKWNNEEYRSVLEEFAAVRKEGFTNPDYTQATYNGAVDALAASKTAMYLSGQFCIHDAQTLNPKVNLAMTPAPYNGDVLTIKAGMGLFAVSAESSHIKEAKKFLDWFSKPDNMNEFNIGWNHTPVFKDQNMEMSDWQQNLYDNYIVPKKTALEINERLNGIDMTGFWADQQKLYTGQMSAREILDRWDQSFESQLSLHEQH</sequence>
<dbReference type="PANTHER" id="PTHR43649:SF33">
    <property type="entry name" value="POLYGALACTURONAN_RHAMNOGALACTURONAN-BINDING PROTEIN YTCQ"/>
    <property type="match status" value="1"/>
</dbReference>
<dbReference type="Gene3D" id="3.40.190.10">
    <property type="entry name" value="Periplasmic binding protein-like II"/>
    <property type="match status" value="2"/>
</dbReference>
<keyword evidence="2 6" id="KW-0732">Signal</keyword>
<evidence type="ECO:0000256" key="3">
    <source>
        <dbReference type="ARBA" id="ARBA00023136"/>
    </source>
</evidence>
<keyword evidence="3" id="KW-0472">Membrane</keyword>
<dbReference type="SUPFAM" id="SSF53850">
    <property type="entry name" value="Periplasmic binding protein-like II"/>
    <property type="match status" value="1"/>
</dbReference>
<proteinExistence type="predicted"/>
<evidence type="ECO:0000256" key="4">
    <source>
        <dbReference type="ARBA" id="ARBA00023139"/>
    </source>
</evidence>
<evidence type="ECO:0000256" key="1">
    <source>
        <dbReference type="ARBA" id="ARBA00022475"/>
    </source>
</evidence>
<dbReference type="EMBL" id="CP063304">
    <property type="protein sequence ID" value="QOV19161.1"/>
    <property type="molecule type" value="Genomic_DNA"/>
</dbReference>
<dbReference type="RefSeq" id="WP_193735508.1">
    <property type="nucleotide sequence ID" value="NZ_CP063304.1"/>
</dbReference>
<organism evidence="7 8">
    <name type="scientific">Blautia liquoris</name>
    <dbReference type="NCBI Taxonomy" id="2779518"/>
    <lineage>
        <taxon>Bacteria</taxon>
        <taxon>Bacillati</taxon>
        <taxon>Bacillota</taxon>
        <taxon>Clostridia</taxon>
        <taxon>Lachnospirales</taxon>
        <taxon>Lachnospiraceae</taxon>
        <taxon>Blautia</taxon>
    </lineage>
</organism>
<evidence type="ECO:0000256" key="2">
    <source>
        <dbReference type="ARBA" id="ARBA00022729"/>
    </source>
</evidence>
<keyword evidence="4" id="KW-0564">Palmitate</keyword>
<dbReference type="Pfam" id="PF01547">
    <property type="entry name" value="SBP_bac_1"/>
    <property type="match status" value="1"/>
</dbReference>
<dbReference type="InterPro" id="IPR050490">
    <property type="entry name" value="Bact_solute-bd_prot1"/>
</dbReference>